<proteinExistence type="predicted"/>
<gene>
    <name evidence="2" type="ORF">EDD78_10668</name>
</gene>
<sequence>MDGATIAMFVFQTVVTAIVGIAAWGIKNAIAEIKAVTSDLKEADRENAERIIKVEEKLNDLKADLPLIYVTREDYIRIMNRVEDKLDQIIYGGGCSSKGKED</sequence>
<dbReference type="Proteomes" id="UP000294682">
    <property type="component" value="Unassembled WGS sequence"/>
</dbReference>
<accession>A0A9X8UJ77</accession>
<feature type="transmembrane region" description="Helical" evidence="1">
    <location>
        <begin position="6"/>
        <end position="26"/>
    </location>
</feature>
<protein>
    <submittedName>
        <fullName evidence="2">Uncharacterized protein</fullName>
    </submittedName>
</protein>
<keyword evidence="1" id="KW-0472">Membrane</keyword>
<dbReference type="RefSeq" id="WP_286170799.1">
    <property type="nucleotide sequence ID" value="NZ_SLUK01000006.1"/>
</dbReference>
<evidence type="ECO:0000313" key="3">
    <source>
        <dbReference type="Proteomes" id="UP000294682"/>
    </source>
</evidence>
<dbReference type="EMBL" id="SLUK01000006">
    <property type="protein sequence ID" value="TCL43208.1"/>
    <property type="molecule type" value="Genomic_DNA"/>
</dbReference>
<name>A0A9X8UJ77_9FIRM</name>
<reference evidence="2 3" key="1">
    <citation type="submission" date="2019-03" db="EMBL/GenBank/DDBJ databases">
        <title>Genomic Encyclopedia of Type Strains, Phase IV (KMG-IV): sequencing the most valuable type-strain genomes for metagenomic binning, comparative biology and taxonomic classification.</title>
        <authorList>
            <person name="Goeker M."/>
        </authorList>
    </citation>
    <scope>NUCLEOTIDE SEQUENCE [LARGE SCALE GENOMIC DNA]</scope>
    <source>
        <strain evidence="2 3">DSM 100433</strain>
    </source>
</reference>
<comment type="caution">
    <text evidence="2">The sequence shown here is derived from an EMBL/GenBank/DDBJ whole genome shotgun (WGS) entry which is preliminary data.</text>
</comment>
<keyword evidence="1" id="KW-1133">Transmembrane helix</keyword>
<dbReference type="AlphaFoldDB" id="A0A9X8UJ77"/>
<organism evidence="2 3">
    <name type="scientific">Harryflintia acetispora</name>
    <dbReference type="NCBI Taxonomy" id="1849041"/>
    <lineage>
        <taxon>Bacteria</taxon>
        <taxon>Bacillati</taxon>
        <taxon>Bacillota</taxon>
        <taxon>Clostridia</taxon>
        <taxon>Eubacteriales</taxon>
        <taxon>Oscillospiraceae</taxon>
        <taxon>Harryflintia</taxon>
    </lineage>
</organism>
<evidence type="ECO:0000256" key="1">
    <source>
        <dbReference type="SAM" id="Phobius"/>
    </source>
</evidence>
<evidence type="ECO:0000313" key="2">
    <source>
        <dbReference type="EMBL" id="TCL43208.1"/>
    </source>
</evidence>
<keyword evidence="1" id="KW-0812">Transmembrane</keyword>
<keyword evidence="3" id="KW-1185">Reference proteome</keyword>